<dbReference type="Proteomes" id="UP000605201">
    <property type="component" value="Unassembled WGS sequence"/>
</dbReference>
<dbReference type="AlphaFoldDB" id="A0A8J6NTC0"/>
<dbReference type="EMBL" id="JACNIG010000176">
    <property type="protein sequence ID" value="MBC8431788.1"/>
    <property type="molecule type" value="Genomic_DNA"/>
</dbReference>
<reference evidence="1 2" key="1">
    <citation type="submission" date="2020-08" db="EMBL/GenBank/DDBJ databases">
        <title>Bridging the membrane lipid divide: bacteria of the FCB group superphylum have the potential to synthesize archaeal ether lipids.</title>
        <authorList>
            <person name="Villanueva L."/>
            <person name="Von Meijenfeldt F.A.B."/>
            <person name="Westbye A.B."/>
            <person name="Yadav S."/>
            <person name="Hopmans E.C."/>
            <person name="Dutilh B.E."/>
            <person name="Sinninghe Damste J.S."/>
        </authorList>
    </citation>
    <scope>NUCLEOTIDE SEQUENCE [LARGE SCALE GENOMIC DNA]</scope>
    <source>
        <strain evidence="1">NIOZ-UU17</strain>
    </source>
</reference>
<comment type="caution">
    <text evidence="1">The sequence shown here is derived from an EMBL/GenBank/DDBJ whole genome shotgun (WGS) entry which is preliminary data.</text>
</comment>
<evidence type="ECO:0000313" key="2">
    <source>
        <dbReference type="Proteomes" id="UP000605201"/>
    </source>
</evidence>
<dbReference type="Gene3D" id="2.40.10.220">
    <property type="entry name" value="predicted glycosyltransferase like domains"/>
    <property type="match status" value="1"/>
</dbReference>
<evidence type="ECO:0008006" key="3">
    <source>
        <dbReference type="Google" id="ProtNLM"/>
    </source>
</evidence>
<protein>
    <recommendedName>
        <fullName evidence="3">PilZ domain-containing protein</fullName>
    </recommendedName>
</protein>
<name>A0A8J6NTC0_9BACT</name>
<proteinExistence type="predicted"/>
<gene>
    <name evidence="1" type="ORF">H8D96_07690</name>
</gene>
<sequence length="164" mass="18909">MTDGMIFTETDRRIHQDRRCGIERRKHKRFQVKDFTFIKFRSESDEDVGQLLDISKEGLSLRYFVNAGKPKNFYKLDIFLSGSDFIIAGIPFRTISNTELNDGLRFSPTFFRRSSVQFGHLTPNQISKLDYFFAQHKLKDSLKPFKTRRGLDASPESGLVSSGG</sequence>
<evidence type="ECO:0000313" key="1">
    <source>
        <dbReference type="EMBL" id="MBC8431788.1"/>
    </source>
</evidence>
<organism evidence="1 2">
    <name type="scientific">Candidatus Desulfatibia vada</name>
    <dbReference type="NCBI Taxonomy" id="2841696"/>
    <lineage>
        <taxon>Bacteria</taxon>
        <taxon>Pseudomonadati</taxon>
        <taxon>Thermodesulfobacteriota</taxon>
        <taxon>Desulfobacteria</taxon>
        <taxon>Desulfobacterales</taxon>
        <taxon>Desulfobacterales incertae sedis</taxon>
        <taxon>Candidatus Desulfatibia</taxon>
    </lineage>
</organism>
<accession>A0A8J6NTC0</accession>